<dbReference type="OrthoDB" id="19232at2759"/>
<gene>
    <name evidence="1" type="ORF">NE237_012765</name>
</gene>
<dbReference type="Proteomes" id="UP001141806">
    <property type="component" value="Unassembled WGS sequence"/>
</dbReference>
<accession>A0A9Q0JYD6</accession>
<dbReference type="PANTHER" id="PTHR46087">
    <property type="entry name" value="PUTATIVE, EXPRESSED-RELATED"/>
    <property type="match status" value="1"/>
</dbReference>
<comment type="caution">
    <text evidence="1">The sequence shown here is derived from an EMBL/GenBank/DDBJ whole genome shotgun (WGS) entry which is preliminary data.</text>
</comment>
<dbReference type="InterPro" id="IPR055296">
    <property type="entry name" value="SRL2-like"/>
</dbReference>
<reference evidence="1" key="1">
    <citation type="journal article" date="2023" name="Plant J.">
        <title>The genome of the king protea, Protea cynaroides.</title>
        <authorList>
            <person name="Chang J."/>
            <person name="Duong T.A."/>
            <person name="Schoeman C."/>
            <person name="Ma X."/>
            <person name="Roodt D."/>
            <person name="Barker N."/>
            <person name="Li Z."/>
            <person name="Van de Peer Y."/>
            <person name="Mizrachi E."/>
        </authorList>
    </citation>
    <scope>NUCLEOTIDE SEQUENCE</scope>
    <source>
        <tissue evidence="1">Young leaves</tissue>
    </source>
</reference>
<dbReference type="InterPro" id="IPR049152">
    <property type="entry name" value="EFR3-like_ARM"/>
</dbReference>
<evidence type="ECO:0000313" key="1">
    <source>
        <dbReference type="EMBL" id="KAJ4955982.1"/>
    </source>
</evidence>
<dbReference type="EMBL" id="JAMYWD010000011">
    <property type="protein sequence ID" value="KAJ4955982.1"/>
    <property type="molecule type" value="Genomic_DNA"/>
</dbReference>
<dbReference type="Pfam" id="PF21052">
    <property type="entry name" value="EFR3_ARM"/>
    <property type="match status" value="1"/>
</dbReference>
<dbReference type="SUPFAM" id="SSF48371">
    <property type="entry name" value="ARM repeat"/>
    <property type="match status" value="1"/>
</dbReference>
<protein>
    <submittedName>
        <fullName evidence="1">Uncharacterized protein</fullName>
    </submittedName>
</protein>
<sequence length="1002" mass="111260">MGFISRRVLPVCGSMCVCCPAFRSRSRQPVKRYKKLLAEIFPKSLEGAPNERKIVKLCEYAAKNPFRIPKIVKYLEQRCSKELQSEHIKYISIITETYHKLLCVCKEQMAYFALSLLNVVIELLDYTKQDTVRILGCKTLTRFICNQADGTYAHNIEKLVHKVCMLARESGEEYRKCSLRASSLQCLSAMVWFMADFSHVFDGFDEIVHVTLDNYEPDINLAEDSGRGEPHHNWVGEVVRCEARGGAGVGSNLILSYIRPRREKKDCTLLTREEIENPKVWAQICVQKMAELAKESTTMRWVLDPMFIYFDNGKHWVPQQGLAMAVLSDMCYFVETAGNEQLILASVIRHLDQKNVAHDLRIKSDIIQIATALARQLRTRAIVSEIGICSDLCRHLRKSLQATVELVGQQESNLNISLQTNIEDCLLEIAKGIGDARPLLDLMAITLEKLPPAGIVARATVGSLLILAHVISLASVASQSKLVFPESLLLQLLKTMMHLDVEARIGAHYIFAVILVPSSNNPRHDLASLRSGSPYEPRKLWCKTASAFASAAALLEKLRKEKDNAMVEKHVNNTEDDHKDRESGEEEWKQGWACKNSPNFYKISSIIDRSTGSACLAEAEPKIVKLSEDQTAQLLSGFWIQANLPDNLPSNFEAIAHSFSLTLIASHFKNTNHIIVRFFQLPISLRNTSLDPSNGILLPSCRRSLFMLATGMLMFAAKMYNVPVLNVLLKSLDSIHVDPFLGIGDDLQLYIKPQADVREYGSAADHQAASSLLSKLRETVQESEKVILDILVRSLSRATELDAEDVVRQLSVAFTPDDAMMFGPQSALDLNHLQTISLSKESLSFDGDFQANSLVEDEVTSESSLADVSRFSPKVPTLPSLSQVISAGQLLESALEVAGQMAGSTVSTSPLPYSMMAGQCEAQGTGSRMKLSSWLAREMHDSRPVDQPSLALPANGISPIQKISNDKGRIPSVFPTEPWSALRLPPASPFDNFLKAAGCEGK</sequence>
<dbReference type="PANTHER" id="PTHR46087:SF11">
    <property type="entry name" value="PROTEIN SEMI-ROLLED LEAF 2"/>
    <property type="match status" value="1"/>
</dbReference>
<proteinExistence type="predicted"/>
<organism evidence="1 2">
    <name type="scientific">Protea cynaroides</name>
    <dbReference type="NCBI Taxonomy" id="273540"/>
    <lineage>
        <taxon>Eukaryota</taxon>
        <taxon>Viridiplantae</taxon>
        <taxon>Streptophyta</taxon>
        <taxon>Embryophyta</taxon>
        <taxon>Tracheophyta</taxon>
        <taxon>Spermatophyta</taxon>
        <taxon>Magnoliopsida</taxon>
        <taxon>Proteales</taxon>
        <taxon>Proteaceae</taxon>
        <taxon>Protea</taxon>
    </lineage>
</organism>
<keyword evidence="2" id="KW-1185">Reference proteome</keyword>
<dbReference type="InterPro" id="IPR016024">
    <property type="entry name" value="ARM-type_fold"/>
</dbReference>
<dbReference type="AlphaFoldDB" id="A0A9Q0JYD6"/>
<evidence type="ECO:0000313" key="2">
    <source>
        <dbReference type="Proteomes" id="UP001141806"/>
    </source>
</evidence>
<name>A0A9Q0JYD6_9MAGN</name>